<protein>
    <submittedName>
        <fullName evidence="1">Uncharacterized protein</fullName>
    </submittedName>
</protein>
<organism evidence="1 2">
    <name type="scientific">Pangasius djambal</name>
    <dbReference type="NCBI Taxonomy" id="1691987"/>
    <lineage>
        <taxon>Eukaryota</taxon>
        <taxon>Metazoa</taxon>
        <taxon>Chordata</taxon>
        <taxon>Craniata</taxon>
        <taxon>Vertebrata</taxon>
        <taxon>Euteleostomi</taxon>
        <taxon>Actinopterygii</taxon>
        <taxon>Neopterygii</taxon>
        <taxon>Teleostei</taxon>
        <taxon>Ostariophysi</taxon>
        <taxon>Siluriformes</taxon>
        <taxon>Pangasiidae</taxon>
        <taxon>Pangasius</taxon>
    </lineage>
</organism>
<accession>A0ACC5Z7X3</accession>
<evidence type="ECO:0000313" key="1">
    <source>
        <dbReference type="EMBL" id="MCJ8743952.1"/>
    </source>
</evidence>
<dbReference type="Proteomes" id="UP000830395">
    <property type="component" value="Chromosome 19"/>
</dbReference>
<keyword evidence="2" id="KW-1185">Reference proteome</keyword>
<gene>
    <name evidence="1" type="ORF">PDJAM_G00100560</name>
</gene>
<reference evidence="1" key="1">
    <citation type="submission" date="2020-02" db="EMBL/GenBank/DDBJ databases">
        <title>Genome sequencing of the panga catfish, Pangasius djambal.</title>
        <authorList>
            <person name="Wen M."/>
            <person name="Zahm M."/>
            <person name="Roques C."/>
            <person name="Cabau C."/>
            <person name="Klopp C."/>
            <person name="Donnadieu C."/>
            <person name="Jouanno E."/>
            <person name="Avarre J.-C."/>
            <person name="Campet M."/>
            <person name="Ha T."/>
            <person name="Dugue R."/>
            <person name="Lampietro C."/>
            <person name="Louis A."/>
            <person name="Herpin A."/>
            <person name="Echchiki A."/>
            <person name="Berthelot C."/>
            <person name="Parey E."/>
            <person name="Roest-Crollius H."/>
            <person name="Braasch I."/>
            <person name="Postlethwait J.H."/>
            <person name="Bobe J."/>
            <person name="Montfort J."/>
            <person name="Bouchez O."/>
            <person name="Begum T."/>
            <person name="Schartl M."/>
            <person name="Gustiano R."/>
            <person name="Guiguen Y."/>
        </authorList>
    </citation>
    <scope>NUCLEOTIDE SEQUENCE</scope>
    <source>
        <strain evidence="1">Pdj_M5554</strain>
    </source>
</reference>
<dbReference type="EMBL" id="CM040993">
    <property type="protein sequence ID" value="MCJ8743952.1"/>
    <property type="molecule type" value="Genomic_DNA"/>
</dbReference>
<comment type="caution">
    <text evidence="1">The sequence shown here is derived from an EMBL/GenBank/DDBJ whole genome shotgun (WGS) entry which is preliminary data.</text>
</comment>
<sequence>MDAHKATRILCLFLYAGVFKVQTQSTVLEEYIKTDGAWILTLQKSLYRATSAEECALKCNAETLFTCRSFLFIEKDQDCTTIPANSKIEPVLRRMSTALYEKKDYLLECLSGTGIDYRGTKSRTKSGTVCQRWESTFPHKPNISPKTHPKADLESNFCRNPDGDSGGPWCYTLDANKRWEHCDIPSCSEECMYCSGENYRGKISTTEGGFTCQRWDSQKPHNHGYIPSVLPDKYLEENYCRNPDGEPRPWCFTTSASKRWDYCSVPRCTSQPPTIAPELTCATGDGNSYRGNTAVTISGKTCQQWSSQFPQKHSRTPQNYPCKGLDNNYCRNPDNERSPWCYTTDPETRWEYCNIPSCGAEPRPDEPVIAPAEDCYTGDGSSYRGVMSETISGKKCQFWASMEPHRHTKTPQAYPNADLRRNLCRNPDGDTAPWCYTTDPSVRWEYCKIERCGSIRPNQTSQSTQSERIPTVQVTQAPIPSQATDCKIGNGENYRGSISRTAAGVTCQAWSATTPHITTFKPSNHPDKGLESNNCRNPDNDANGPWCYTMDPRKKWDYCYIPDCDTPKCGQPSVKPRRCFGRIVGGCVSKPHSWPWQISLRTSNNVHFCGGTLIHAQWVLTAAHCLERSNRPSAYKVYLGIHSESATEMSKQIRNLEKIVKGPAGTDIALLKLETPAVINDKVSTVCLPDKDYIVPSGTECYVTGWGETQDTGGEGVLKETGFPVIENKVCNRAAYLNNRVKDHEMCAGNIEGGTDSCQGDSGGPLVCFAQNTFVLQGVTSWGLGCANPMKPGVYARVSKFIDWIERETKSVY</sequence>
<proteinExistence type="predicted"/>
<name>A0ACC5Z7X3_9TELE</name>
<evidence type="ECO:0000313" key="2">
    <source>
        <dbReference type="Proteomes" id="UP000830395"/>
    </source>
</evidence>